<accession>A0A9W5TZV9</accession>
<evidence type="ECO:0000256" key="1">
    <source>
        <dbReference type="SAM" id="Phobius"/>
    </source>
</evidence>
<evidence type="ECO:0000259" key="2">
    <source>
        <dbReference type="Pfam" id="PF07331"/>
    </source>
</evidence>
<dbReference type="Proteomes" id="UP000621492">
    <property type="component" value="Unassembled WGS sequence"/>
</dbReference>
<feature type="transmembrane region" description="Helical" evidence="1">
    <location>
        <begin position="36"/>
        <end position="55"/>
    </location>
</feature>
<keyword evidence="1" id="KW-0812">Transmembrane</keyword>
<feature type="transmembrane region" description="Helical" evidence="1">
    <location>
        <begin position="99"/>
        <end position="116"/>
    </location>
</feature>
<gene>
    <name evidence="3" type="ORF">GCM10011409_27840</name>
</gene>
<dbReference type="InterPro" id="IPR009936">
    <property type="entry name" value="DUF1468"/>
</dbReference>
<comment type="caution">
    <text evidence="3">The sequence shown here is derived from an EMBL/GenBank/DDBJ whole genome shotgun (WGS) entry which is preliminary data.</text>
</comment>
<dbReference type="EMBL" id="BMJD01000023">
    <property type="protein sequence ID" value="GGB48688.1"/>
    <property type="molecule type" value="Genomic_DNA"/>
</dbReference>
<name>A0A9W5TZV9_9BACI</name>
<feature type="transmembrane region" description="Helical" evidence="1">
    <location>
        <begin position="7"/>
        <end position="24"/>
    </location>
</feature>
<feature type="transmembrane region" description="Helical" evidence="1">
    <location>
        <begin position="76"/>
        <end position="93"/>
    </location>
</feature>
<reference evidence="3" key="1">
    <citation type="journal article" date="2014" name="Int. J. Syst. Evol. Microbiol.">
        <title>Complete genome sequence of Corynebacterium casei LMG S-19264T (=DSM 44701T), isolated from a smear-ripened cheese.</title>
        <authorList>
            <consortium name="US DOE Joint Genome Institute (JGI-PGF)"/>
            <person name="Walter F."/>
            <person name="Albersmeier A."/>
            <person name="Kalinowski J."/>
            <person name="Ruckert C."/>
        </authorList>
    </citation>
    <scope>NUCLEOTIDE SEQUENCE</scope>
    <source>
        <strain evidence="3">CGMCC 1.15454</strain>
    </source>
</reference>
<dbReference type="AlphaFoldDB" id="A0A9W5TZV9"/>
<keyword evidence="1" id="KW-0472">Membrane</keyword>
<organism evidence="3 4">
    <name type="scientific">Lentibacillus populi</name>
    <dbReference type="NCBI Taxonomy" id="1827502"/>
    <lineage>
        <taxon>Bacteria</taxon>
        <taxon>Bacillati</taxon>
        <taxon>Bacillota</taxon>
        <taxon>Bacilli</taxon>
        <taxon>Bacillales</taxon>
        <taxon>Bacillaceae</taxon>
        <taxon>Lentibacillus</taxon>
    </lineage>
</organism>
<sequence>MLRLITPLFFIFAGVIYVVFTFNLPQAKIGDPNGPLYFPAVIGIFLLLMSIVYLFQEWKKRGEKMEKVRQLFTGRTPFLIIASLVLIFIYTFLFERIGFLYSTIIFLTGLLFVVNGRKQWIKNILIAVIFSFITWYSFAELLNVSLP</sequence>
<dbReference type="Pfam" id="PF07331">
    <property type="entry name" value="TctB"/>
    <property type="match status" value="1"/>
</dbReference>
<evidence type="ECO:0000313" key="3">
    <source>
        <dbReference type="EMBL" id="GGB48688.1"/>
    </source>
</evidence>
<reference evidence="3" key="2">
    <citation type="submission" date="2020-09" db="EMBL/GenBank/DDBJ databases">
        <authorList>
            <person name="Sun Q."/>
            <person name="Zhou Y."/>
        </authorList>
    </citation>
    <scope>NUCLEOTIDE SEQUENCE</scope>
    <source>
        <strain evidence="3">CGMCC 1.15454</strain>
    </source>
</reference>
<feature type="transmembrane region" description="Helical" evidence="1">
    <location>
        <begin position="123"/>
        <end position="139"/>
    </location>
</feature>
<feature type="domain" description="DUF1468" evidence="2">
    <location>
        <begin position="8"/>
        <end position="147"/>
    </location>
</feature>
<evidence type="ECO:0000313" key="4">
    <source>
        <dbReference type="Proteomes" id="UP000621492"/>
    </source>
</evidence>
<dbReference type="RefSeq" id="WP_155554453.1">
    <property type="nucleotide sequence ID" value="NZ_BMJD01000023.1"/>
</dbReference>
<keyword evidence="1" id="KW-1133">Transmembrane helix</keyword>
<proteinExistence type="predicted"/>
<keyword evidence="4" id="KW-1185">Reference proteome</keyword>
<protein>
    <recommendedName>
        <fullName evidence="2">DUF1468 domain-containing protein</fullName>
    </recommendedName>
</protein>